<gene>
    <name evidence="2" type="ORF">MGU_10200</name>
</gene>
<feature type="signal peptide" evidence="1">
    <location>
        <begin position="1"/>
        <end position="17"/>
    </location>
</feature>
<sequence>MKYSLAIFAVFASGSLAGPTAESSLWSPDTKRKLCEPFNGNKKVCADVINGCLQKEGRNPGHVLKCVHDTAQRPWIKESLLCTAEEKLEEYKLTEQQCRREVRACVESSPNAQNFDPIAKCVDDKFSKSDSDLDLSLLDLTPHDKDKPSPTTSRQCTYEWTELGKPGVKKTSTVSCSEYDAKLCFDCRSRRPEGCDPCDQCTGHCEG</sequence>
<evidence type="ECO:0000313" key="2">
    <source>
        <dbReference type="EMBL" id="KID82486.1"/>
    </source>
</evidence>
<keyword evidence="3" id="KW-1185">Reference proteome</keyword>
<accession>A0A0B4GYA0</accession>
<dbReference type="Proteomes" id="UP000031192">
    <property type="component" value="Unassembled WGS sequence"/>
</dbReference>
<reference evidence="2 3" key="1">
    <citation type="journal article" date="2014" name="Proc. Natl. Acad. Sci. U.S.A.">
        <title>Trajectory and genomic determinants of fungal-pathogen speciation and host adaptation.</title>
        <authorList>
            <person name="Hu X."/>
            <person name="Xiao G."/>
            <person name="Zheng P."/>
            <person name="Shang Y."/>
            <person name="Su Y."/>
            <person name="Zhang X."/>
            <person name="Liu X."/>
            <person name="Zhan S."/>
            <person name="St Leger R.J."/>
            <person name="Wang C."/>
        </authorList>
    </citation>
    <scope>NUCLEOTIDE SEQUENCE [LARGE SCALE GENOMIC DNA]</scope>
    <source>
        <strain evidence="2 3">ARSEF 977</strain>
    </source>
</reference>
<proteinExistence type="predicted"/>
<dbReference type="AlphaFoldDB" id="A0A0B4GYA0"/>
<dbReference type="EMBL" id="AZNH01000085">
    <property type="protein sequence ID" value="KID82486.1"/>
    <property type="molecule type" value="Genomic_DNA"/>
</dbReference>
<evidence type="ECO:0000256" key="1">
    <source>
        <dbReference type="SAM" id="SignalP"/>
    </source>
</evidence>
<name>A0A0B4GYA0_METGA</name>
<comment type="caution">
    <text evidence="2">The sequence shown here is derived from an EMBL/GenBank/DDBJ whole genome shotgun (WGS) entry which is preliminary data.</text>
</comment>
<organism evidence="2 3">
    <name type="scientific">Metarhizium guizhouense (strain ARSEF 977)</name>
    <dbReference type="NCBI Taxonomy" id="1276136"/>
    <lineage>
        <taxon>Eukaryota</taxon>
        <taxon>Fungi</taxon>
        <taxon>Dikarya</taxon>
        <taxon>Ascomycota</taxon>
        <taxon>Pezizomycotina</taxon>
        <taxon>Sordariomycetes</taxon>
        <taxon>Hypocreomycetidae</taxon>
        <taxon>Hypocreales</taxon>
        <taxon>Clavicipitaceae</taxon>
        <taxon>Metarhizium</taxon>
    </lineage>
</organism>
<keyword evidence="1" id="KW-0732">Signal</keyword>
<protein>
    <submittedName>
        <fullName evidence="2">Uncharacterized protein</fullName>
    </submittedName>
</protein>
<evidence type="ECO:0000313" key="3">
    <source>
        <dbReference type="Proteomes" id="UP000031192"/>
    </source>
</evidence>
<dbReference type="HOGENOM" id="CLU_1326667_0_0_1"/>
<feature type="chain" id="PRO_5002105138" evidence="1">
    <location>
        <begin position="18"/>
        <end position="207"/>
    </location>
</feature>